<evidence type="ECO:0000256" key="2">
    <source>
        <dbReference type="ARBA" id="ARBA00012707"/>
    </source>
</evidence>
<evidence type="ECO:0000313" key="9">
    <source>
        <dbReference type="EMBL" id="CAK9194388.1"/>
    </source>
</evidence>
<evidence type="ECO:0000256" key="3">
    <source>
        <dbReference type="ARBA" id="ARBA00021528"/>
    </source>
</evidence>
<evidence type="ECO:0000256" key="4">
    <source>
        <dbReference type="ARBA" id="ARBA00022679"/>
    </source>
</evidence>
<dbReference type="PANTHER" id="PTHR43356">
    <property type="entry name" value="PHOSPHATE ACETYLTRANSFERASE"/>
    <property type="match status" value="1"/>
</dbReference>
<dbReference type="InterPro" id="IPR042113">
    <property type="entry name" value="P_AcTrfase_dom1"/>
</dbReference>
<dbReference type="Pfam" id="PF07085">
    <property type="entry name" value="DRTGG"/>
    <property type="match status" value="1"/>
</dbReference>
<dbReference type="Gene3D" id="3.40.50.10750">
    <property type="entry name" value="Isocitrate/Isopropylmalate dehydrogenase-like"/>
    <property type="match status" value="1"/>
</dbReference>
<dbReference type="InterPro" id="IPR027417">
    <property type="entry name" value="P-loop_NTPase"/>
</dbReference>
<accession>A0ABP0TE87</accession>
<dbReference type="InterPro" id="IPR010766">
    <property type="entry name" value="DRTGG"/>
</dbReference>
<dbReference type="SUPFAM" id="SSF75138">
    <property type="entry name" value="HprK N-terminal domain-like"/>
    <property type="match status" value="1"/>
</dbReference>
<evidence type="ECO:0000256" key="6">
    <source>
        <dbReference type="ARBA" id="ARBA00031108"/>
    </source>
</evidence>
<dbReference type="Gene3D" id="3.40.50.10950">
    <property type="match status" value="1"/>
</dbReference>
<keyword evidence="10" id="KW-1185">Reference proteome</keyword>
<gene>
    <name evidence="9" type="ORF">CSSPTR1EN2_LOCUS2501</name>
</gene>
<dbReference type="Pfam" id="PF01515">
    <property type="entry name" value="PTA_PTB"/>
    <property type="match status" value="1"/>
</dbReference>
<dbReference type="EMBL" id="OZ019902">
    <property type="protein sequence ID" value="CAK9194388.1"/>
    <property type="molecule type" value="Genomic_DNA"/>
</dbReference>
<dbReference type="Proteomes" id="UP001497512">
    <property type="component" value="Chromosome 10"/>
</dbReference>
<feature type="domain" description="DRTGG" evidence="8">
    <location>
        <begin position="269"/>
        <end position="390"/>
    </location>
</feature>
<dbReference type="InterPro" id="IPR042112">
    <property type="entry name" value="P_AcTrfase_dom2"/>
</dbReference>
<dbReference type="InterPro" id="IPR050500">
    <property type="entry name" value="Phos_Acetyltrans/Butyryltrans"/>
</dbReference>
<dbReference type="SUPFAM" id="SSF52540">
    <property type="entry name" value="P-loop containing nucleoside triphosphate hydrolases"/>
    <property type="match status" value="1"/>
</dbReference>
<dbReference type="NCBIfam" id="TIGR00651">
    <property type="entry name" value="pta"/>
    <property type="match status" value="1"/>
</dbReference>
<comment type="pathway">
    <text evidence="1">Metabolic intermediate biosynthesis; acetyl-CoA biosynthesis; acetyl-CoA from acetate: step 2/2.</text>
</comment>
<dbReference type="SUPFAM" id="SSF53659">
    <property type="entry name" value="Isocitrate/Isopropylmalate dehydrogenase-like"/>
    <property type="match status" value="1"/>
</dbReference>
<evidence type="ECO:0000313" key="10">
    <source>
        <dbReference type="Proteomes" id="UP001497512"/>
    </source>
</evidence>
<dbReference type="InterPro" id="IPR002505">
    <property type="entry name" value="PTA_PTB"/>
</dbReference>
<dbReference type="PANTHER" id="PTHR43356:SF3">
    <property type="entry name" value="PHOSPHATE ACETYLTRANSFERASE"/>
    <property type="match status" value="1"/>
</dbReference>
<dbReference type="NCBIfam" id="NF007233">
    <property type="entry name" value="PRK09653.1"/>
    <property type="match status" value="1"/>
</dbReference>
<keyword evidence="4" id="KW-0808">Transferase</keyword>
<reference evidence="9" key="1">
    <citation type="submission" date="2024-02" db="EMBL/GenBank/DDBJ databases">
        <authorList>
            <consortium name="ELIXIR-Norway"/>
            <consortium name="Elixir Norway"/>
        </authorList>
    </citation>
    <scope>NUCLEOTIDE SEQUENCE</scope>
</reference>
<protein>
    <recommendedName>
        <fullName evidence="3">Phosphate acetyltransferase</fullName>
        <ecNumber evidence="2">2.3.1.8</ecNumber>
    </recommendedName>
    <alternativeName>
        <fullName evidence="6">Phosphotransacetylase</fullName>
    </alternativeName>
</protein>
<name>A0ABP0TE87_9BRYO</name>
<dbReference type="Gene3D" id="3.40.50.300">
    <property type="entry name" value="P-loop containing nucleotide triphosphate hydrolases"/>
    <property type="match status" value="1"/>
</dbReference>
<evidence type="ECO:0000256" key="1">
    <source>
        <dbReference type="ARBA" id="ARBA00004989"/>
    </source>
</evidence>
<dbReference type="NCBIfam" id="NF004167">
    <property type="entry name" value="PRK05632.1"/>
    <property type="match status" value="1"/>
</dbReference>
<evidence type="ECO:0000259" key="7">
    <source>
        <dbReference type="Pfam" id="PF01515"/>
    </source>
</evidence>
<dbReference type="InterPro" id="IPR028979">
    <property type="entry name" value="Ser_kin/Pase_Hpr-like_N_sf"/>
</dbReference>
<evidence type="ECO:0000256" key="5">
    <source>
        <dbReference type="ARBA" id="ARBA00023315"/>
    </source>
</evidence>
<feature type="domain" description="Phosphate acetyl/butaryl transferase" evidence="7">
    <location>
        <begin position="437"/>
        <end position="756"/>
    </location>
</feature>
<dbReference type="InterPro" id="IPR004614">
    <property type="entry name" value="P_AcTrfase"/>
</dbReference>
<organism evidence="9 10">
    <name type="scientific">Sphagnum troendelagicum</name>
    <dbReference type="NCBI Taxonomy" id="128251"/>
    <lineage>
        <taxon>Eukaryota</taxon>
        <taxon>Viridiplantae</taxon>
        <taxon>Streptophyta</taxon>
        <taxon>Embryophyta</taxon>
        <taxon>Bryophyta</taxon>
        <taxon>Sphagnophytina</taxon>
        <taxon>Sphagnopsida</taxon>
        <taxon>Sphagnales</taxon>
        <taxon>Sphagnaceae</taxon>
        <taxon>Sphagnum</taxon>
    </lineage>
</organism>
<dbReference type="Gene3D" id="3.40.1390.20">
    <property type="entry name" value="HprK N-terminal domain-like"/>
    <property type="match status" value="1"/>
</dbReference>
<sequence>MLRILGKKARRVFREEFITGIREHRKAWSLPGGGREDARSFLWSSTRHAHSSGLYVHHTIGGVGRDSAAVTIGLLHALERFQPGVGYFRPIDQTTIGGHRSKLMKQVFKLRDDLKSMQAMTQEHAYELVTHDRIDDLLEEILKAYETCKAHHDFVVIEGTSLKGVGDDTVMLNAKIAQTLGASALLVTDADKMKNWDDWEWEKEVVNNVRLSDLVFKRENVDVVGVIVHRIPSCTRKDEMIRKLFSELNIPYVGAMPEDSVLQSVQVQDVLKALKATMLYEVEDEGIALSTEVAQYIVGTLQLSELLNFLPLHTDPTKGSVVITSASRVDILLGLIQLHESKSPSSLAAVVLTGGRPPPKEVDALGGASKGTLPILSSPLPTFETAAALANVEGYITAKAPRKIERAQMLFDDHIDINMIKSAILQERPVRMNSKLFQYNLFSKAKQQPQTIVLPEGEEPRTLQAAGAIIRRGLCNLILLGNKQKIETMAKQFHVDISAARIVNPEQSPDLEKYAHNFYEARKDKGMTLEKAREILLEDVNYFGTVMVAAGDADGMVSGAIHTTANTVRPALQIIKTQPGLPVVSSVFFMCLPGKVLVYGDCAINSNPSSEELAAIAVASADTAAAFGITPRVAMLSYATGDSNTGPLIQKVIDATAIAKKKRPDLQIEGPLQYDAAVDPTIAKTKMKGADNPVAGKATVLIFPDLNTGNNTYKAVQQSTGAVAMGPLLQGLRKPVNDLSRGCTVADIVTTIALTAVQAAAMKEKQQEQQQKPNNNLAASAA</sequence>
<dbReference type="EC" id="2.3.1.8" evidence="2"/>
<evidence type="ECO:0000259" key="8">
    <source>
        <dbReference type="Pfam" id="PF07085"/>
    </source>
</evidence>
<keyword evidence="5" id="KW-0012">Acyltransferase</keyword>
<dbReference type="Pfam" id="PF13500">
    <property type="entry name" value="AAA_26"/>
    <property type="match status" value="1"/>
</dbReference>
<proteinExistence type="predicted"/>